<evidence type="ECO:0000256" key="5">
    <source>
        <dbReference type="ARBA" id="ARBA00022695"/>
    </source>
</evidence>
<dbReference type="InterPro" id="IPR002092">
    <property type="entry name" value="DNA-dir_Rpol_phage-type"/>
</dbReference>
<evidence type="ECO:0000256" key="3">
    <source>
        <dbReference type="ARBA" id="ARBA00022478"/>
    </source>
</evidence>
<dbReference type="PANTHER" id="PTHR10102:SF0">
    <property type="entry name" value="DNA-DIRECTED RNA POLYMERASE, MITOCHONDRIAL"/>
    <property type="match status" value="1"/>
</dbReference>
<evidence type="ECO:0000256" key="4">
    <source>
        <dbReference type="ARBA" id="ARBA00022679"/>
    </source>
</evidence>
<organism evidence="11 12">
    <name type="scientific">Bodo saltans</name>
    <name type="common">Flagellated protozoan</name>
    <dbReference type="NCBI Taxonomy" id="75058"/>
    <lineage>
        <taxon>Eukaryota</taxon>
        <taxon>Discoba</taxon>
        <taxon>Euglenozoa</taxon>
        <taxon>Kinetoplastea</taxon>
        <taxon>Metakinetoplastina</taxon>
        <taxon>Eubodonida</taxon>
        <taxon>Bodonidae</taxon>
        <taxon>Bodo</taxon>
    </lineage>
</organism>
<keyword evidence="4" id="KW-0808">Transferase</keyword>
<evidence type="ECO:0000256" key="2">
    <source>
        <dbReference type="ARBA" id="ARBA00012418"/>
    </source>
</evidence>
<evidence type="ECO:0000256" key="7">
    <source>
        <dbReference type="ARBA" id="ARBA00023163"/>
    </source>
</evidence>
<sequence length="1274" mass="143439">MASTSSRRCFGSTPVNNNSGSMVEPQQTGFSFTAQDNELLSSFDEEDELSVTPMLSMTHSGGGGGHFGFGVTPIPIISSASPTLVAPSSSSRTSDGIDDGMTMMEAMERNQQQLAQQQQQQQAYSSASLHEPLGVQDAGLMNAVDMLCDDMFLCKTDVLRQFARSRGIAGGSKVDVVIKLVQQAHKHAHGDSTDLSHTKRFLGGVFADEVRTSGLRSQWTNASLEASHVEMACERHAKFASMSNSSKKLMVRKASAESSRLLRRLTRPFQDEYQQLSNAAVGGVHRQFKEELDQLVDKWSITELVSPFCSYLVSSIRHTTSTNLMTRTEATVQLVQADIIRPTVEDGDASTLEQYMRLLEKVVDEVNRREIIYGDQRMNWGTDTGPVIMSSIASFEAAAAANKQFEFDEVPEWVQGYVKSFASWEAIVRNDIPLFADLPPRVFHALLLGVTCWKILTLIHGDAAKPSDIPRGYGAALKQSLIEFYLDDAKASDALNRLMAYVQAPSDRVRGGVTVRPEIFPCILQQLQSAFHEANDEHMPMRVALVFREISLTTSRCERAYGLLPLMVRLTEDLKFHLRFAEVFRHLNTKDRNTVRNSNVHMIKTLMYFEKELGISAPVSTKSTAFLVVILLYLSSRSNGTTTPAILERYASVTGRDEFGVVSLTEISATNIHELKVALPPQLSYSSWLQQGDTKEKTVYSVIPSTAVKGASNQAMLISQAPMMKALDAISRVPWRINKYMLHVQEAMIREGFGFGKIRPGFYPLHYCNMRDGTINHDSLDEPIYNTQQHFEYHKQQDTDWRNLQDTRSSRVHYLQALRQARSLVQFSHLYFPNSMDFRGRMYPIPGRLNHTGSDPFRALLEYAEPKPLGKVGLYWLKVHVANKMGMSKLSFDERVQYVDEHTEDVIRSAESPLHGEKWWQEAAEPMQCLMACKELADALKHSQGAENFPSRIGVAVDGSYNGLQHYSAIGRDAFGAELVNLVPSERPADAYTGILKEMLKSIQADSSRDHQVAQRCLGTGKGLDRNHIKRKTIKRPIMTQVYGVTGYGMSEQILDELVKQNAAHGLWTPTDMKEMAAYLREKVLDSLGVTFRETQLCRKWLSEVTELIWEAQPAETRNAFTWTTPLGLVVRQPYRVRKEHHLFTVHGYSRIPGDSVSPASRKQLSALAPNLIHSLDATHLAMTALEMQNRGLSMMAVHDSYWTYACDLPELSSVLRQQFVNLYDKYDPLWELKEQWEESFFMDLRRHGVKLPDPPKRGDLDLRVVLNSPYFFS</sequence>
<keyword evidence="5" id="KW-0548">Nucleotidyltransferase</keyword>
<dbReference type="Proteomes" id="UP000051952">
    <property type="component" value="Unassembled WGS sequence"/>
</dbReference>
<gene>
    <name evidence="11" type="ORF">BSAL_83520</name>
</gene>
<dbReference type="GO" id="GO:0006390">
    <property type="term" value="P:mitochondrial transcription"/>
    <property type="evidence" value="ECO:0007669"/>
    <property type="project" value="TreeGrafter"/>
</dbReference>
<dbReference type="PANTHER" id="PTHR10102">
    <property type="entry name" value="DNA-DIRECTED RNA POLYMERASE, MITOCHONDRIAL"/>
    <property type="match status" value="1"/>
</dbReference>
<feature type="region of interest" description="Disordered" evidence="9">
    <location>
        <begin position="1"/>
        <end position="24"/>
    </location>
</feature>
<name>A0A0S4J6R7_BODSA</name>
<accession>A0A0S4J6R7</accession>
<dbReference type="InterPro" id="IPR043502">
    <property type="entry name" value="DNA/RNA_pol_sf"/>
</dbReference>
<dbReference type="Gene3D" id="1.10.150.20">
    <property type="entry name" value="5' to 3' exonuclease, C-terminal subdomain"/>
    <property type="match status" value="1"/>
</dbReference>
<keyword evidence="3 11" id="KW-0240">DNA-directed RNA polymerase</keyword>
<keyword evidence="7" id="KW-0804">Transcription</keyword>
<dbReference type="InterPro" id="IPR046950">
    <property type="entry name" value="DNA-dir_Rpol_C_phage-type"/>
</dbReference>
<comment type="similarity">
    <text evidence="1">Belongs to the phage and mitochondrial RNA polymerase family.</text>
</comment>
<evidence type="ECO:0000256" key="9">
    <source>
        <dbReference type="SAM" id="MobiDB-lite"/>
    </source>
</evidence>
<dbReference type="FunFam" id="1.10.150.20:FF:000082">
    <property type="entry name" value="DNA-directed RNA polymerase, mitochondrial"/>
    <property type="match status" value="1"/>
</dbReference>
<proteinExistence type="inferred from homology"/>
<dbReference type="EC" id="2.7.7.6" evidence="2"/>
<keyword evidence="12" id="KW-1185">Reference proteome</keyword>
<evidence type="ECO:0000259" key="10">
    <source>
        <dbReference type="Pfam" id="PF00940"/>
    </source>
</evidence>
<dbReference type="FunFam" id="1.10.287.280:FF:000001">
    <property type="entry name" value="DNA-directed RNA polymerase"/>
    <property type="match status" value="1"/>
</dbReference>
<dbReference type="Pfam" id="PF00940">
    <property type="entry name" value="RNA_pol"/>
    <property type="match status" value="1"/>
</dbReference>
<dbReference type="AlphaFoldDB" id="A0A0S4J6R7"/>
<evidence type="ECO:0000256" key="8">
    <source>
        <dbReference type="ARBA" id="ARBA00048552"/>
    </source>
</evidence>
<dbReference type="EMBL" id="CYKH01000936">
    <property type="protein sequence ID" value="CUG70007.1"/>
    <property type="molecule type" value="Genomic_DNA"/>
</dbReference>
<dbReference type="OrthoDB" id="276422at2759"/>
<reference evidence="12" key="1">
    <citation type="submission" date="2015-09" db="EMBL/GenBank/DDBJ databases">
        <authorList>
            <consortium name="Pathogen Informatics"/>
        </authorList>
    </citation>
    <scope>NUCLEOTIDE SEQUENCE [LARGE SCALE GENOMIC DNA]</scope>
    <source>
        <strain evidence="12">Lake Konstanz</strain>
    </source>
</reference>
<feature type="domain" description="DNA-directed RNA polymerase C-terminal" evidence="10">
    <location>
        <begin position="867"/>
        <end position="1243"/>
    </location>
</feature>
<dbReference type="PROSITE" id="PS00489">
    <property type="entry name" value="RNA_POL_PHAGE_2"/>
    <property type="match status" value="1"/>
</dbReference>
<evidence type="ECO:0000313" key="11">
    <source>
        <dbReference type="EMBL" id="CUG70007.1"/>
    </source>
</evidence>
<dbReference type="GO" id="GO:0003899">
    <property type="term" value="F:DNA-directed RNA polymerase activity"/>
    <property type="evidence" value="ECO:0007669"/>
    <property type="project" value="UniProtKB-EC"/>
</dbReference>
<evidence type="ECO:0000256" key="1">
    <source>
        <dbReference type="ARBA" id="ARBA00009493"/>
    </source>
</evidence>
<keyword evidence="6" id="KW-0809">Transit peptide</keyword>
<evidence type="ECO:0000256" key="6">
    <source>
        <dbReference type="ARBA" id="ARBA00022946"/>
    </source>
</evidence>
<dbReference type="GO" id="GO:0003677">
    <property type="term" value="F:DNA binding"/>
    <property type="evidence" value="ECO:0007669"/>
    <property type="project" value="InterPro"/>
</dbReference>
<comment type="catalytic activity">
    <reaction evidence="8">
        <text>RNA(n) + a ribonucleoside 5'-triphosphate = RNA(n+1) + diphosphate</text>
        <dbReference type="Rhea" id="RHEA:21248"/>
        <dbReference type="Rhea" id="RHEA-COMP:14527"/>
        <dbReference type="Rhea" id="RHEA-COMP:17342"/>
        <dbReference type="ChEBI" id="CHEBI:33019"/>
        <dbReference type="ChEBI" id="CHEBI:61557"/>
        <dbReference type="ChEBI" id="CHEBI:140395"/>
        <dbReference type="EC" id="2.7.7.6"/>
    </reaction>
</comment>
<protein>
    <recommendedName>
        <fullName evidence="2">DNA-directed RNA polymerase</fullName>
        <ecNumber evidence="2">2.7.7.6</ecNumber>
    </recommendedName>
</protein>
<dbReference type="OMA" id="VPWRINK"/>
<dbReference type="SUPFAM" id="SSF56672">
    <property type="entry name" value="DNA/RNA polymerases"/>
    <property type="match status" value="1"/>
</dbReference>
<dbReference type="VEuPathDB" id="TriTrypDB:BSAL_83520"/>
<dbReference type="GO" id="GO:0034245">
    <property type="term" value="C:mitochondrial DNA-directed RNA polymerase complex"/>
    <property type="evidence" value="ECO:0007669"/>
    <property type="project" value="TreeGrafter"/>
</dbReference>
<dbReference type="Gene3D" id="1.10.287.280">
    <property type="match status" value="1"/>
</dbReference>
<evidence type="ECO:0000313" key="12">
    <source>
        <dbReference type="Proteomes" id="UP000051952"/>
    </source>
</evidence>